<evidence type="ECO:0000256" key="6">
    <source>
        <dbReference type="SAM" id="SignalP"/>
    </source>
</evidence>
<dbReference type="InterPro" id="IPR038765">
    <property type="entry name" value="Papain-like_cys_pep_sf"/>
</dbReference>
<evidence type="ECO:0000256" key="4">
    <source>
        <dbReference type="ARBA" id="ARBA00022801"/>
    </source>
</evidence>
<dbReference type="InterPro" id="IPR051202">
    <property type="entry name" value="Peptidase_C40"/>
</dbReference>
<protein>
    <submittedName>
        <fullName evidence="9">Hydrolase Nlp/P60</fullName>
    </submittedName>
</protein>
<comment type="caution">
    <text evidence="9">The sequence shown here is derived from an EMBL/GenBank/DDBJ whole genome shotgun (WGS) entry which is preliminary data.</text>
</comment>
<feature type="chain" id="PRO_5028813364" evidence="6">
    <location>
        <begin position="26"/>
        <end position="340"/>
    </location>
</feature>
<proteinExistence type="inferred from homology"/>
<comment type="similarity">
    <text evidence="1">Belongs to the peptidase C40 family.</text>
</comment>
<dbReference type="InterPro" id="IPR001119">
    <property type="entry name" value="SLH_dom"/>
</dbReference>
<evidence type="ECO:0000256" key="5">
    <source>
        <dbReference type="ARBA" id="ARBA00022807"/>
    </source>
</evidence>
<dbReference type="PANTHER" id="PTHR47053:SF1">
    <property type="entry name" value="MUREIN DD-ENDOPEPTIDASE MEPH-RELATED"/>
    <property type="match status" value="1"/>
</dbReference>
<dbReference type="AlphaFoldDB" id="A0A7C8GTB4"/>
<dbReference type="GO" id="GO:0006508">
    <property type="term" value="P:proteolysis"/>
    <property type="evidence" value="ECO:0007669"/>
    <property type="project" value="UniProtKB-KW"/>
</dbReference>
<gene>
    <name evidence="9" type="ORF">F9U64_09410</name>
</gene>
<feature type="domain" description="NlpC/P60" evidence="8">
    <location>
        <begin position="24"/>
        <end position="145"/>
    </location>
</feature>
<keyword evidence="2" id="KW-0645">Protease</keyword>
<keyword evidence="10" id="KW-1185">Reference proteome</keyword>
<organism evidence="9 10">
    <name type="scientific">Gracilibacillus oryzae</name>
    <dbReference type="NCBI Taxonomy" id="1672701"/>
    <lineage>
        <taxon>Bacteria</taxon>
        <taxon>Bacillati</taxon>
        <taxon>Bacillota</taxon>
        <taxon>Bacilli</taxon>
        <taxon>Bacillales</taxon>
        <taxon>Bacillaceae</taxon>
        <taxon>Gracilibacillus</taxon>
    </lineage>
</organism>
<dbReference type="RefSeq" id="WP_153402757.1">
    <property type="nucleotide sequence ID" value="NZ_ML762429.1"/>
</dbReference>
<sequence length="340" mass="37475">MKKVMMTLVLILFGFMITSQNAVQAQESKLVEVAKQYIGTPYKWGGTTTAGFDCSGYINYVYNQFGETLPRTTRDMAVQGQGVSKSNLEIGDLVFFNTSGKGVSHAGIYIGNNSFIHASSSRGVTISSLDLNYWSNTYIGARRVLSEDKRKEITQVEVSALPAAQIATSEIFSDLPANHWAKDEIESLYKQNIINGINENTFGVNDQITRAEAVALLMRSVGFETSLTADFSDITGHWAEAEIATAQKKGYLDYITNQTFNTDESITREEAAVLISNIFGLQYTSGAPAFTDVPATHPSFDAITALREHKIVAGFQDESYRPDKKLTRAEFALTLYQAIN</sequence>
<keyword evidence="5" id="KW-0788">Thiol protease</keyword>
<dbReference type="GO" id="GO:0008234">
    <property type="term" value="F:cysteine-type peptidase activity"/>
    <property type="evidence" value="ECO:0007669"/>
    <property type="project" value="UniProtKB-KW"/>
</dbReference>
<dbReference type="EMBL" id="WEID01000046">
    <property type="protein sequence ID" value="KAB8137446.1"/>
    <property type="molecule type" value="Genomic_DNA"/>
</dbReference>
<dbReference type="Pfam" id="PF00395">
    <property type="entry name" value="SLH"/>
    <property type="match status" value="3"/>
</dbReference>
<feature type="domain" description="SLH" evidence="7">
    <location>
        <begin position="286"/>
        <end position="340"/>
    </location>
</feature>
<feature type="domain" description="SLH" evidence="7">
    <location>
        <begin position="232"/>
        <end position="285"/>
    </location>
</feature>
<accession>A0A7C8GTB4</accession>
<reference evidence="9 10" key="1">
    <citation type="submission" date="2019-10" db="EMBL/GenBank/DDBJ databases">
        <title>Gracilibacillus sp. nov. isolated from rice seeds.</title>
        <authorList>
            <person name="He S."/>
        </authorList>
    </citation>
    <scope>NUCLEOTIDE SEQUENCE [LARGE SCALE GENOMIC DNA]</scope>
    <source>
        <strain evidence="9 10">TD8</strain>
    </source>
</reference>
<evidence type="ECO:0000313" key="9">
    <source>
        <dbReference type="EMBL" id="KAB8137446.1"/>
    </source>
</evidence>
<evidence type="ECO:0000259" key="7">
    <source>
        <dbReference type="PROSITE" id="PS51272"/>
    </source>
</evidence>
<dbReference type="PROSITE" id="PS51935">
    <property type="entry name" value="NLPC_P60"/>
    <property type="match status" value="1"/>
</dbReference>
<dbReference type="PROSITE" id="PS51272">
    <property type="entry name" value="SLH"/>
    <property type="match status" value="3"/>
</dbReference>
<dbReference type="Pfam" id="PF00877">
    <property type="entry name" value="NLPC_P60"/>
    <property type="match status" value="1"/>
</dbReference>
<keyword evidence="3 6" id="KW-0732">Signal</keyword>
<evidence type="ECO:0000313" key="10">
    <source>
        <dbReference type="Proteomes" id="UP000480246"/>
    </source>
</evidence>
<feature type="signal peptide" evidence="6">
    <location>
        <begin position="1"/>
        <end position="25"/>
    </location>
</feature>
<dbReference type="SUPFAM" id="SSF54001">
    <property type="entry name" value="Cysteine proteinases"/>
    <property type="match status" value="1"/>
</dbReference>
<evidence type="ECO:0000256" key="2">
    <source>
        <dbReference type="ARBA" id="ARBA00022670"/>
    </source>
</evidence>
<dbReference type="Proteomes" id="UP000480246">
    <property type="component" value="Unassembled WGS sequence"/>
</dbReference>
<dbReference type="OrthoDB" id="9813368at2"/>
<dbReference type="InterPro" id="IPR000064">
    <property type="entry name" value="NLP_P60_dom"/>
</dbReference>
<dbReference type="PANTHER" id="PTHR47053">
    <property type="entry name" value="MUREIN DD-ENDOPEPTIDASE MEPH-RELATED"/>
    <property type="match status" value="1"/>
</dbReference>
<name>A0A7C8GTB4_9BACI</name>
<feature type="domain" description="SLH" evidence="7">
    <location>
        <begin position="168"/>
        <end position="231"/>
    </location>
</feature>
<keyword evidence="4 9" id="KW-0378">Hydrolase</keyword>
<evidence type="ECO:0000256" key="3">
    <source>
        <dbReference type="ARBA" id="ARBA00022729"/>
    </source>
</evidence>
<evidence type="ECO:0000259" key="8">
    <source>
        <dbReference type="PROSITE" id="PS51935"/>
    </source>
</evidence>
<evidence type="ECO:0000256" key="1">
    <source>
        <dbReference type="ARBA" id="ARBA00007074"/>
    </source>
</evidence>
<dbReference type="Gene3D" id="3.90.1720.10">
    <property type="entry name" value="endopeptidase domain like (from Nostoc punctiforme)"/>
    <property type="match status" value="1"/>
</dbReference>